<keyword evidence="8" id="KW-1185">Reference proteome</keyword>
<proteinExistence type="predicted"/>
<feature type="domain" description="Methylamine utilisation protein MauE" evidence="6">
    <location>
        <begin position="9"/>
        <end position="132"/>
    </location>
</feature>
<name>A0A7X0CC85_9ACTN</name>
<gene>
    <name evidence="7" type="ORF">FHU36_008624</name>
</gene>
<comment type="caution">
    <text evidence="7">The sequence shown here is derived from an EMBL/GenBank/DDBJ whole genome shotgun (WGS) entry which is preliminary data.</text>
</comment>
<evidence type="ECO:0000259" key="6">
    <source>
        <dbReference type="Pfam" id="PF07291"/>
    </source>
</evidence>
<evidence type="ECO:0000256" key="3">
    <source>
        <dbReference type="ARBA" id="ARBA00022989"/>
    </source>
</evidence>
<dbReference type="RefSeq" id="WP_185089789.1">
    <property type="nucleotide sequence ID" value="NZ_JACHJB010000005.1"/>
</dbReference>
<evidence type="ECO:0000256" key="1">
    <source>
        <dbReference type="ARBA" id="ARBA00004141"/>
    </source>
</evidence>
<dbReference type="EMBL" id="JACHJB010000005">
    <property type="protein sequence ID" value="MBB6352028.1"/>
    <property type="molecule type" value="Genomic_DNA"/>
</dbReference>
<evidence type="ECO:0000313" key="8">
    <source>
        <dbReference type="Proteomes" id="UP000583800"/>
    </source>
</evidence>
<organism evidence="7 8">
    <name type="scientific">Nonomuraea muscovyensis</name>
    <dbReference type="NCBI Taxonomy" id="1124761"/>
    <lineage>
        <taxon>Bacteria</taxon>
        <taxon>Bacillati</taxon>
        <taxon>Actinomycetota</taxon>
        <taxon>Actinomycetes</taxon>
        <taxon>Streptosporangiales</taxon>
        <taxon>Streptosporangiaceae</taxon>
        <taxon>Nonomuraea</taxon>
    </lineage>
</organism>
<comment type="subcellular location">
    <subcellularLocation>
        <location evidence="1">Membrane</location>
        <topology evidence="1">Multi-pass membrane protein</topology>
    </subcellularLocation>
</comment>
<feature type="transmembrane region" description="Helical" evidence="5">
    <location>
        <begin position="141"/>
        <end position="160"/>
    </location>
</feature>
<keyword evidence="2 5" id="KW-0812">Transmembrane</keyword>
<evidence type="ECO:0000256" key="2">
    <source>
        <dbReference type="ARBA" id="ARBA00022692"/>
    </source>
</evidence>
<dbReference type="GO" id="GO:0016020">
    <property type="term" value="C:membrane"/>
    <property type="evidence" value="ECO:0007669"/>
    <property type="project" value="UniProtKB-SubCell"/>
</dbReference>
<dbReference type="GO" id="GO:0030416">
    <property type="term" value="P:methylamine metabolic process"/>
    <property type="evidence" value="ECO:0007669"/>
    <property type="project" value="InterPro"/>
</dbReference>
<dbReference type="Pfam" id="PF07291">
    <property type="entry name" value="MauE"/>
    <property type="match status" value="1"/>
</dbReference>
<evidence type="ECO:0000256" key="5">
    <source>
        <dbReference type="SAM" id="Phobius"/>
    </source>
</evidence>
<evidence type="ECO:0000256" key="4">
    <source>
        <dbReference type="ARBA" id="ARBA00023136"/>
    </source>
</evidence>
<dbReference type="AlphaFoldDB" id="A0A7X0CC85"/>
<keyword evidence="4 5" id="KW-0472">Membrane</keyword>
<feature type="transmembrane region" description="Helical" evidence="5">
    <location>
        <begin position="73"/>
        <end position="92"/>
    </location>
</feature>
<feature type="transmembrane region" description="Helical" evidence="5">
    <location>
        <begin position="6"/>
        <end position="26"/>
    </location>
</feature>
<feature type="transmembrane region" description="Helical" evidence="5">
    <location>
        <begin position="47"/>
        <end position="67"/>
    </location>
</feature>
<evidence type="ECO:0000313" key="7">
    <source>
        <dbReference type="EMBL" id="MBB6352028.1"/>
    </source>
</evidence>
<sequence length="267" mass="27862">MHGIAAPQPYVIALFLVWAALAKLLSRRARERAGQTALARLTGPARAVPALMLVGAAELAVAAALLLQPTRPVAGAAAAVALSTGFLAYLGYAHRVAPTSSCGCLGGHGRPVDRRAFARAGLLLAASVAALWAGPHPLTPPLAALGAAEVVALLALSAELDRHWLTPLRRLLVRLRRPLAAPPPRDVPLEVSLRLLYRSPAYCSAAAHLTSDVREVWDDDGVRFVVYAARDRTAVFGVPLAGTDPSAVRVALVDQAGDAASPAVPHR</sequence>
<dbReference type="Proteomes" id="UP000583800">
    <property type="component" value="Unassembled WGS sequence"/>
</dbReference>
<feature type="transmembrane region" description="Helical" evidence="5">
    <location>
        <begin position="116"/>
        <end position="135"/>
    </location>
</feature>
<keyword evidence="3 5" id="KW-1133">Transmembrane helix</keyword>
<protein>
    <recommendedName>
        <fullName evidence="6">Methylamine utilisation protein MauE domain-containing protein</fullName>
    </recommendedName>
</protein>
<reference evidence="7 8" key="1">
    <citation type="submission" date="2020-08" db="EMBL/GenBank/DDBJ databases">
        <title>Sequencing the genomes of 1000 actinobacteria strains.</title>
        <authorList>
            <person name="Klenk H.-P."/>
        </authorList>
    </citation>
    <scope>NUCLEOTIDE SEQUENCE [LARGE SCALE GENOMIC DNA]</scope>
    <source>
        <strain evidence="7 8">DSM 45913</strain>
    </source>
</reference>
<accession>A0A7X0CC85</accession>
<dbReference type="InterPro" id="IPR009908">
    <property type="entry name" value="Methylamine_util_MauE"/>
</dbReference>